<evidence type="ECO:0000256" key="2">
    <source>
        <dbReference type="ARBA" id="ARBA00022759"/>
    </source>
</evidence>
<organism evidence="7 8">
    <name type="scientific">Alteriqipengyuania lutimaris</name>
    <dbReference type="NCBI Taxonomy" id="1538146"/>
    <lineage>
        <taxon>Bacteria</taxon>
        <taxon>Pseudomonadati</taxon>
        <taxon>Pseudomonadota</taxon>
        <taxon>Alphaproteobacteria</taxon>
        <taxon>Sphingomonadales</taxon>
        <taxon>Erythrobacteraceae</taxon>
        <taxon>Alteriqipengyuania</taxon>
    </lineage>
</organism>
<comment type="similarity">
    <text evidence="6">Belongs to the vsr family.</text>
</comment>
<evidence type="ECO:0000256" key="4">
    <source>
        <dbReference type="ARBA" id="ARBA00022801"/>
    </source>
</evidence>
<evidence type="ECO:0000256" key="3">
    <source>
        <dbReference type="ARBA" id="ARBA00022763"/>
    </source>
</evidence>
<dbReference type="Gene3D" id="3.40.960.10">
    <property type="entry name" value="VSR Endonuclease"/>
    <property type="match status" value="1"/>
</dbReference>
<keyword evidence="3 6" id="KW-0227">DNA damage</keyword>
<dbReference type="Proteomes" id="UP000254101">
    <property type="component" value="Unassembled WGS sequence"/>
</dbReference>
<evidence type="ECO:0000256" key="1">
    <source>
        <dbReference type="ARBA" id="ARBA00022722"/>
    </source>
</evidence>
<reference evidence="7 8" key="1">
    <citation type="submission" date="2018-07" db="EMBL/GenBank/DDBJ databases">
        <title>Erythrobacter nanhaiensis sp. nov., a novel member of the genus Erythrobacter isolated from the South China Sea.</title>
        <authorList>
            <person name="Chen X."/>
            <person name="Liu J."/>
        </authorList>
    </citation>
    <scope>NUCLEOTIDE SEQUENCE [LARGE SCALE GENOMIC DNA]</scope>
    <source>
        <strain evidence="7 8">S-5</strain>
    </source>
</reference>
<comment type="function">
    <text evidence="6">May nick specific sequences that contain T:G mispairs resulting from m5C-deamination.</text>
</comment>
<evidence type="ECO:0000256" key="5">
    <source>
        <dbReference type="ARBA" id="ARBA00023204"/>
    </source>
</evidence>
<dbReference type="EMBL" id="QRBB01000001">
    <property type="protein sequence ID" value="RDS77142.1"/>
    <property type="molecule type" value="Genomic_DNA"/>
</dbReference>
<keyword evidence="2 6" id="KW-0255">Endonuclease</keyword>
<dbReference type="InterPro" id="IPR011335">
    <property type="entry name" value="Restrct_endonuc-II-like"/>
</dbReference>
<dbReference type="EC" id="3.1.-.-" evidence="6"/>
<keyword evidence="1 6" id="KW-0540">Nuclease</keyword>
<comment type="caution">
    <text evidence="7">The sequence shown here is derived from an EMBL/GenBank/DDBJ whole genome shotgun (WGS) entry which is preliminary data.</text>
</comment>
<sequence>MADIVSPEVRSRMMAGIRSKDTKPEMVLRRGLHRLGFRYRLHDRNLPGKPDLVFPKYNAAIFVNGCFWHGHDCHLFKVPSTRRDFWLEKIGRNRTRDAEVRKALSAMEMRHRTVWECELRGKSLAEIDGVIEECARWLKNEIG</sequence>
<evidence type="ECO:0000313" key="7">
    <source>
        <dbReference type="EMBL" id="RDS77142.1"/>
    </source>
</evidence>
<dbReference type="GO" id="GO:0016787">
    <property type="term" value="F:hydrolase activity"/>
    <property type="evidence" value="ECO:0007669"/>
    <property type="project" value="UniProtKB-KW"/>
</dbReference>
<gene>
    <name evidence="7" type="primary">vsr</name>
    <name evidence="7" type="ORF">DL238_05625</name>
</gene>
<evidence type="ECO:0000313" key="8">
    <source>
        <dbReference type="Proteomes" id="UP000254101"/>
    </source>
</evidence>
<protein>
    <recommendedName>
        <fullName evidence="6">Very short patch repair endonuclease</fullName>
        <ecNumber evidence="6">3.1.-.-</ecNumber>
    </recommendedName>
</protein>
<dbReference type="Pfam" id="PF03852">
    <property type="entry name" value="Vsr"/>
    <property type="match status" value="1"/>
</dbReference>
<dbReference type="GO" id="GO:0006298">
    <property type="term" value="P:mismatch repair"/>
    <property type="evidence" value="ECO:0007669"/>
    <property type="project" value="UniProtKB-UniRule"/>
</dbReference>
<dbReference type="RefSeq" id="WP_115491363.1">
    <property type="nucleotide sequence ID" value="NZ_JACHWW010000001.1"/>
</dbReference>
<proteinExistence type="inferred from homology"/>
<dbReference type="SUPFAM" id="SSF52980">
    <property type="entry name" value="Restriction endonuclease-like"/>
    <property type="match status" value="1"/>
</dbReference>
<keyword evidence="4 6" id="KW-0378">Hydrolase</keyword>
<dbReference type="InterPro" id="IPR004603">
    <property type="entry name" value="DNA_mismatch_endonuc_vsr"/>
</dbReference>
<dbReference type="CDD" id="cd00221">
    <property type="entry name" value="Vsr"/>
    <property type="match status" value="1"/>
</dbReference>
<name>A0A395LJN4_9SPHN</name>
<keyword evidence="5 6" id="KW-0234">DNA repair</keyword>
<dbReference type="AlphaFoldDB" id="A0A395LJN4"/>
<dbReference type="NCBIfam" id="TIGR00632">
    <property type="entry name" value="vsr"/>
    <property type="match status" value="1"/>
</dbReference>
<dbReference type="PIRSF" id="PIRSF018267">
    <property type="entry name" value="VSR_endonuc"/>
    <property type="match status" value="1"/>
</dbReference>
<dbReference type="OrthoDB" id="9801520at2"/>
<accession>A0A395LJN4</accession>
<evidence type="ECO:0000256" key="6">
    <source>
        <dbReference type="PIRNR" id="PIRNR018267"/>
    </source>
</evidence>
<keyword evidence="8" id="KW-1185">Reference proteome</keyword>
<dbReference type="GO" id="GO:0004519">
    <property type="term" value="F:endonuclease activity"/>
    <property type="evidence" value="ECO:0007669"/>
    <property type="project" value="UniProtKB-KW"/>
</dbReference>